<dbReference type="GO" id="GO:0008202">
    <property type="term" value="P:steroid metabolic process"/>
    <property type="evidence" value="ECO:0007669"/>
    <property type="project" value="UniProtKB-KW"/>
</dbReference>
<accession>A0A2S8IK48</accession>
<comment type="caution">
    <text evidence="6">The sequence shown here is derived from an EMBL/GenBank/DDBJ whole genome shotgun (WGS) entry which is preliminary data.</text>
</comment>
<dbReference type="PANTHER" id="PTHR43180:SF28">
    <property type="entry name" value="NAD(P)-BINDING ROSSMANN-FOLD SUPERFAMILY PROTEIN"/>
    <property type="match status" value="1"/>
</dbReference>
<dbReference type="Proteomes" id="UP000239290">
    <property type="component" value="Unassembled WGS sequence"/>
</dbReference>
<name>A0A2S8IK48_RHOOP</name>
<reference evidence="7" key="1">
    <citation type="submission" date="2018-02" db="EMBL/GenBank/DDBJ databases">
        <title>Draft genome sequencing of Rhodococcus opacus KU647198.</title>
        <authorList>
            <person name="Zheng B.-X."/>
        </authorList>
    </citation>
    <scope>NUCLEOTIDE SEQUENCE [LARGE SCALE GENOMIC DNA]</scope>
    <source>
        <strain evidence="7">04-OD7</strain>
    </source>
</reference>
<keyword evidence="3" id="KW-0520">NAD</keyword>
<evidence type="ECO:0000313" key="7">
    <source>
        <dbReference type="Proteomes" id="UP000239290"/>
    </source>
</evidence>
<dbReference type="AlphaFoldDB" id="A0A2S8IK48"/>
<evidence type="ECO:0000256" key="3">
    <source>
        <dbReference type="ARBA" id="ARBA00023027"/>
    </source>
</evidence>
<dbReference type="PANTHER" id="PTHR43180">
    <property type="entry name" value="3-OXOACYL-(ACYL-CARRIER-PROTEIN) REDUCTASE (AFU_ORTHOLOGUE AFUA_6G11210)"/>
    <property type="match status" value="1"/>
</dbReference>
<dbReference type="FunFam" id="3.40.50.720:FF:000084">
    <property type="entry name" value="Short-chain dehydrogenase reductase"/>
    <property type="match status" value="1"/>
</dbReference>
<organism evidence="6 7">
    <name type="scientific">Rhodococcus opacus</name>
    <name type="common">Nocardia opaca</name>
    <dbReference type="NCBI Taxonomy" id="37919"/>
    <lineage>
        <taxon>Bacteria</taxon>
        <taxon>Bacillati</taxon>
        <taxon>Actinomycetota</taxon>
        <taxon>Actinomycetes</taxon>
        <taxon>Mycobacteriales</taxon>
        <taxon>Nocardiaceae</taxon>
        <taxon>Rhodococcus</taxon>
    </lineage>
</organism>
<comment type="similarity">
    <text evidence="1">Belongs to the short-chain dehydrogenases/reductases (SDR) family.</text>
</comment>
<dbReference type="PROSITE" id="PS00061">
    <property type="entry name" value="ADH_SHORT"/>
    <property type="match status" value="1"/>
</dbReference>
<keyword evidence="5" id="KW-0753">Steroid metabolism</keyword>
<keyword evidence="2" id="KW-0560">Oxidoreductase</keyword>
<evidence type="ECO:0000313" key="6">
    <source>
        <dbReference type="EMBL" id="PQP15150.1"/>
    </source>
</evidence>
<dbReference type="EMBL" id="PUIO01000078">
    <property type="protein sequence ID" value="PQP15150.1"/>
    <property type="molecule type" value="Genomic_DNA"/>
</dbReference>
<keyword evidence="4" id="KW-0443">Lipid metabolism</keyword>
<dbReference type="PRINTS" id="PR00080">
    <property type="entry name" value="SDRFAMILY"/>
</dbReference>
<dbReference type="SUPFAM" id="SSF51735">
    <property type="entry name" value="NAD(P)-binding Rossmann-fold domains"/>
    <property type="match status" value="1"/>
</dbReference>
<dbReference type="Pfam" id="PF13561">
    <property type="entry name" value="adh_short_C2"/>
    <property type="match status" value="1"/>
</dbReference>
<dbReference type="GO" id="GO:0016491">
    <property type="term" value="F:oxidoreductase activity"/>
    <property type="evidence" value="ECO:0007669"/>
    <property type="project" value="UniProtKB-KW"/>
</dbReference>
<dbReference type="CDD" id="cd08944">
    <property type="entry name" value="SDR_c12"/>
    <property type="match status" value="1"/>
</dbReference>
<gene>
    <name evidence="6" type="ORF">C5613_39015</name>
</gene>
<dbReference type="InterPro" id="IPR036291">
    <property type="entry name" value="NAD(P)-bd_dom_sf"/>
</dbReference>
<protein>
    <submittedName>
        <fullName evidence="6">Oxidoreductase</fullName>
    </submittedName>
</protein>
<dbReference type="PRINTS" id="PR00081">
    <property type="entry name" value="GDHRDH"/>
</dbReference>
<evidence type="ECO:0000256" key="2">
    <source>
        <dbReference type="ARBA" id="ARBA00023002"/>
    </source>
</evidence>
<sequence>MPATLEGKIVIVTGSGGGIGAVIAARFAKEGARVVVSDRHREAAEAVVSRIPGAIAIPADVTREQDVSALIERTVEAHGALHHVVANAGIISASHPIAETPLDVWRSTMSVNLDGVFLTIKHSAAAIASSGGGSILTLSSISGTGGTPLAAAYGASKAAVRNLTSTAAGELRAQNVRVNALVPGYVDTPLIDSEVPVWESTMGLAPGGFAQVIDQKQGRLISPEDIADAALFLTSDQASMITGSSLTVDGGFTSQLF</sequence>
<dbReference type="InterPro" id="IPR002347">
    <property type="entry name" value="SDR_fam"/>
</dbReference>
<evidence type="ECO:0000256" key="4">
    <source>
        <dbReference type="ARBA" id="ARBA00023098"/>
    </source>
</evidence>
<dbReference type="Gene3D" id="3.40.50.720">
    <property type="entry name" value="NAD(P)-binding Rossmann-like Domain"/>
    <property type="match status" value="1"/>
</dbReference>
<dbReference type="NCBIfam" id="NF005559">
    <property type="entry name" value="PRK07231.1"/>
    <property type="match status" value="1"/>
</dbReference>
<proteinExistence type="inferred from homology"/>
<dbReference type="InterPro" id="IPR020904">
    <property type="entry name" value="Sc_DH/Rdtase_CS"/>
</dbReference>
<dbReference type="RefSeq" id="WP_105422922.1">
    <property type="nucleotide sequence ID" value="NZ_PUIO01000078.1"/>
</dbReference>
<evidence type="ECO:0000256" key="1">
    <source>
        <dbReference type="ARBA" id="ARBA00006484"/>
    </source>
</evidence>
<evidence type="ECO:0000256" key="5">
    <source>
        <dbReference type="ARBA" id="ARBA00023221"/>
    </source>
</evidence>